<evidence type="ECO:0000313" key="3">
    <source>
        <dbReference type="Proteomes" id="UP000499080"/>
    </source>
</evidence>
<evidence type="ECO:0000313" key="2">
    <source>
        <dbReference type="EMBL" id="GBM87737.1"/>
    </source>
</evidence>
<dbReference type="EMBL" id="BGPR01003405">
    <property type="protein sequence ID" value="GBM87737.1"/>
    <property type="molecule type" value="Genomic_DNA"/>
</dbReference>
<proteinExistence type="predicted"/>
<feature type="chain" id="PRO_5021225228" evidence="1">
    <location>
        <begin position="24"/>
        <end position="115"/>
    </location>
</feature>
<keyword evidence="3" id="KW-1185">Reference proteome</keyword>
<dbReference type="OrthoDB" id="6432146at2759"/>
<reference evidence="2 3" key="1">
    <citation type="journal article" date="2019" name="Sci. Rep.">
        <title>Orb-weaving spider Araneus ventricosus genome elucidates the spidroin gene catalogue.</title>
        <authorList>
            <person name="Kono N."/>
            <person name="Nakamura H."/>
            <person name="Ohtoshi R."/>
            <person name="Moran D.A.P."/>
            <person name="Shinohara A."/>
            <person name="Yoshida Y."/>
            <person name="Fujiwara M."/>
            <person name="Mori M."/>
            <person name="Tomita M."/>
            <person name="Arakawa K."/>
        </authorList>
    </citation>
    <scope>NUCLEOTIDE SEQUENCE [LARGE SCALE GENOMIC DNA]</scope>
</reference>
<sequence length="115" mass="12864">MKVLNLAVIFCLTALALIAAVSSDSADSESNEVDEYFSPEKFQALIFGTDFRNVSRSGRQLDEVKEDGRTDEEGRIIPGATSFLTRLALRVLMFKVIQAFVQYFVDLLIADLFSF</sequence>
<name>A0A4Y2JCE2_ARAVE</name>
<gene>
    <name evidence="2" type="ORF">AVEN_139828_1</name>
</gene>
<dbReference type="AlphaFoldDB" id="A0A4Y2JCE2"/>
<evidence type="ECO:0000256" key="1">
    <source>
        <dbReference type="SAM" id="SignalP"/>
    </source>
</evidence>
<organism evidence="2 3">
    <name type="scientific">Araneus ventricosus</name>
    <name type="common">Orbweaver spider</name>
    <name type="synonym">Epeira ventricosa</name>
    <dbReference type="NCBI Taxonomy" id="182803"/>
    <lineage>
        <taxon>Eukaryota</taxon>
        <taxon>Metazoa</taxon>
        <taxon>Ecdysozoa</taxon>
        <taxon>Arthropoda</taxon>
        <taxon>Chelicerata</taxon>
        <taxon>Arachnida</taxon>
        <taxon>Araneae</taxon>
        <taxon>Araneomorphae</taxon>
        <taxon>Entelegynae</taxon>
        <taxon>Araneoidea</taxon>
        <taxon>Araneidae</taxon>
        <taxon>Araneus</taxon>
    </lineage>
</organism>
<comment type="caution">
    <text evidence="2">The sequence shown here is derived from an EMBL/GenBank/DDBJ whole genome shotgun (WGS) entry which is preliminary data.</text>
</comment>
<protein>
    <submittedName>
        <fullName evidence="2">Uncharacterized protein</fullName>
    </submittedName>
</protein>
<keyword evidence="1" id="KW-0732">Signal</keyword>
<dbReference type="Proteomes" id="UP000499080">
    <property type="component" value="Unassembled WGS sequence"/>
</dbReference>
<accession>A0A4Y2JCE2</accession>
<feature type="signal peptide" evidence="1">
    <location>
        <begin position="1"/>
        <end position="23"/>
    </location>
</feature>